<feature type="region of interest" description="Disordered" evidence="3">
    <location>
        <begin position="86"/>
        <end position="139"/>
    </location>
</feature>
<dbReference type="Gene3D" id="1.20.58.1880">
    <property type="match status" value="1"/>
</dbReference>
<keyword evidence="1" id="KW-0238">DNA-binding</keyword>
<evidence type="ECO:0000256" key="3">
    <source>
        <dbReference type="SAM" id="MobiDB-lite"/>
    </source>
</evidence>
<organism evidence="5 6">
    <name type="scientific">Planoprotostelium fungivorum</name>
    <dbReference type="NCBI Taxonomy" id="1890364"/>
    <lineage>
        <taxon>Eukaryota</taxon>
        <taxon>Amoebozoa</taxon>
        <taxon>Evosea</taxon>
        <taxon>Variosea</taxon>
        <taxon>Cavosteliida</taxon>
        <taxon>Cavosteliaceae</taxon>
        <taxon>Planoprotostelium</taxon>
    </lineage>
</organism>
<dbReference type="GO" id="GO:0005634">
    <property type="term" value="C:nucleus"/>
    <property type="evidence" value="ECO:0007669"/>
    <property type="project" value="TreeGrafter"/>
</dbReference>
<keyword evidence="2" id="KW-0539">Nucleus</keyword>
<dbReference type="GO" id="GO:0003682">
    <property type="term" value="F:chromatin binding"/>
    <property type="evidence" value="ECO:0007669"/>
    <property type="project" value="InterPro"/>
</dbReference>
<dbReference type="SMART" id="SM00717">
    <property type="entry name" value="SANT"/>
    <property type="match status" value="1"/>
</dbReference>
<dbReference type="AlphaFoldDB" id="A0A2P6NW17"/>
<evidence type="ECO:0000313" key="6">
    <source>
        <dbReference type="Proteomes" id="UP000241769"/>
    </source>
</evidence>
<protein>
    <recommendedName>
        <fullName evidence="4">Myb-like domain-containing protein</fullName>
    </recommendedName>
</protein>
<dbReference type="PANTHER" id="PTHR21677">
    <property type="entry name" value="CRAMPED PROTEIN"/>
    <property type="match status" value="1"/>
</dbReference>
<dbReference type="GO" id="GO:0007389">
    <property type="term" value="P:pattern specification process"/>
    <property type="evidence" value="ECO:0007669"/>
    <property type="project" value="TreeGrafter"/>
</dbReference>
<feature type="region of interest" description="Disordered" evidence="3">
    <location>
        <begin position="248"/>
        <end position="279"/>
    </location>
</feature>
<feature type="domain" description="Myb-like" evidence="4">
    <location>
        <begin position="143"/>
        <end position="191"/>
    </location>
</feature>
<dbReference type="SUPFAM" id="SSF46689">
    <property type="entry name" value="Homeodomain-like"/>
    <property type="match status" value="1"/>
</dbReference>
<name>A0A2P6NW17_9EUKA</name>
<accession>A0A2P6NW17</accession>
<dbReference type="InterPro" id="IPR001005">
    <property type="entry name" value="SANT/Myb"/>
</dbReference>
<evidence type="ECO:0000259" key="4">
    <source>
        <dbReference type="SMART" id="SM00717"/>
    </source>
</evidence>
<dbReference type="InParanoid" id="A0A2P6NW17"/>
<feature type="compositionally biased region" description="Basic and acidic residues" evidence="3">
    <location>
        <begin position="117"/>
        <end position="133"/>
    </location>
</feature>
<gene>
    <name evidence="5" type="ORF">PROFUN_03978</name>
</gene>
<sequence length="335" mass="37483">MNREEDNRQRLPPLAGLYAPNMNPMATDGFYYNPGVNPSIPIVPPSISLNGTAINDFYIVNDSSFAMDSVTPAVVITNSDAFNTTPYVSPHTIRGDSSPTREGRKRRSLSPSYNDRLSVDRSSRSVSPKRDIDSSPSSHAKRHWESWSLNEMNAFFNGLKTCGKDFEQITNGVGTKNYDQVRYFYYRTLNKVMKLLKPNKIDKKDLKDVFNALFCYWDLRKSLRGKEEEYSPDFAMQLTESVSQVCTSFTDGSETPNTTRGRQKGKGKQERDTTTSSQTTINVPMMMEGGQIGMNIPPITIPSFSPPVSIPTLNSPTINIVNDVNYNEPYSASCG</sequence>
<proteinExistence type="predicted"/>
<evidence type="ECO:0000256" key="2">
    <source>
        <dbReference type="ARBA" id="ARBA00023242"/>
    </source>
</evidence>
<dbReference type="CDD" id="cd00167">
    <property type="entry name" value="SANT"/>
    <property type="match status" value="1"/>
</dbReference>
<dbReference type="PANTHER" id="PTHR21677:SF1">
    <property type="entry name" value="PROTEIN CRAMPED-LIKE"/>
    <property type="match status" value="1"/>
</dbReference>
<dbReference type="InterPro" id="IPR055315">
    <property type="entry name" value="Cramped-like"/>
</dbReference>
<dbReference type="EMBL" id="MDYQ01000013">
    <property type="protein sequence ID" value="PRP88155.1"/>
    <property type="molecule type" value="Genomic_DNA"/>
</dbReference>
<comment type="caution">
    <text evidence="5">The sequence shown here is derived from an EMBL/GenBank/DDBJ whole genome shotgun (WGS) entry which is preliminary data.</text>
</comment>
<dbReference type="OrthoDB" id="515799at2759"/>
<reference evidence="5 6" key="1">
    <citation type="journal article" date="2018" name="Genome Biol. Evol.">
        <title>Multiple Roots of Fruiting Body Formation in Amoebozoa.</title>
        <authorList>
            <person name="Hillmann F."/>
            <person name="Forbes G."/>
            <person name="Novohradska S."/>
            <person name="Ferling I."/>
            <person name="Riege K."/>
            <person name="Groth M."/>
            <person name="Westermann M."/>
            <person name="Marz M."/>
            <person name="Spaller T."/>
            <person name="Winckler T."/>
            <person name="Schaap P."/>
            <person name="Glockner G."/>
        </authorList>
    </citation>
    <scope>NUCLEOTIDE SEQUENCE [LARGE SCALE GENOMIC DNA]</scope>
    <source>
        <strain evidence="5 6">Jena</strain>
    </source>
</reference>
<dbReference type="InterPro" id="IPR009057">
    <property type="entry name" value="Homeodomain-like_sf"/>
</dbReference>
<feature type="compositionally biased region" description="Polar residues" evidence="3">
    <location>
        <begin position="248"/>
        <end position="260"/>
    </location>
</feature>
<dbReference type="GO" id="GO:0003677">
    <property type="term" value="F:DNA binding"/>
    <property type="evidence" value="ECO:0007669"/>
    <property type="project" value="UniProtKB-KW"/>
</dbReference>
<keyword evidence="6" id="KW-1185">Reference proteome</keyword>
<evidence type="ECO:0000313" key="5">
    <source>
        <dbReference type="EMBL" id="PRP88155.1"/>
    </source>
</evidence>
<evidence type="ECO:0000256" key="1">
    <source>
        <dbReference type="ARBA" id="ARBA00023125"/>
    </source>
</evidence>
<dbReference type="Proteomes" id="UP000241769">
    <property type="component" value="Unassembled WGS sequence"/>
</dbReference>